<dbReference type="Proteomes" id="UP000015102">
    <property type="component" value="Unassembled WGS sequence"/>
</dbReference>
<dbReference type="EMBL" id="CAQQ02019984">
    <property type="status" value="NOT_ANNOTATED_CDS"/>
    <property type="molecule type" value="Genomic_DNA"/>
</dbReference>
<keyword evidence="1" id="KW-0472">Membrane</keyword>
<keyword evidence="1" id="KW-0812">Transmembrane</keyword>
<name>T1GR64_MEGSC</name>
<dbReference type="EMBL" id="CAQQ02019985">
    <property type="status" value="NOT_ANNOTATED_CDS"/>
    <property type="molecule type" value="Genomic_DNA"/>
</dbReference>
<evidence type="ECO:0000313" key="2">
    <source>
        <dbReference type="EnsemblMetazoa" id="MESCA006139-PA"/>
    </source>
</evidence>
<protein>
    <submittedName>
        <fullName evidence="2">Uncharacterized protein</fullName>
    </submittedName>
</protein>
<evidence type="ECO:0000313" key="3">
    <source>
        <dbReference type="Proteomes" id="UP000015102"/>
    </source>
</evidence>
<keyword evidence="1" id="KW-1133">Transmembrane helix</keyword>
<evidence type="ECO:0000256" key="1">
    <source>
        <dbReference type="SAM" id="Phobius"/>
    </source>
</evidence>
<keyword evidence="3" id="KW-1185">Reference proteome</keyword>
<dbReference type="EnsemblMetazoa" id="MESCA006139-RA">
    <property type="protein sequence ID" value="MESCA006139-PA"/>
    <property type="gene ID" value="MESCA006139"/>
</dbReference>
<dbReference type="EMBL" id="CAQQ02019986">
    <property type="status" value="NOT_ANNOTATED_CDS"/>
    <property type="molecule type" value="Genomic_DNA"/>
</dbReference>
<accession>T1GR64</accession>
<feature type="transmembrane region" description="Helical" evidence="1">
    <location>
        <begin position="77"/>
        <end position="101"/>
    </location>
</feature>
<organism evidence="2 3">
    <name type="scientific">Megaselia scalaris</name>
    <name type="common">Humpbacked fly</name>
    <name type="synonym">Phora scalaris</name>
    <dbReference type="NCBI Taxonomy" id="36166"/>
    <lineage>
        <taxon>Eukaryota</taxon>
        <taxon>Metazoa</taxon>
        <taxon>Ecdysozoa</taxon>
        <taxon>Arthropoda</taxon>
        <taxon>Hexapoda</taxon>
        <taxon>Insecta</taxon>
        <taxon>Pterygota</taxon>
        <taxon>Neoptera</taxon>
        <taxon>Endopterygota</taxon>
        <taxon>Diptera</taxon>
        <taxon>Brachycera</taxon>
        <taxon>Muscomorpha</taxon>
        <taxon>Platypezoidea</taxon>
        <taxon>Phoridae</taxon>
        <taxon>Megaseliini</taxon>
        <taxon>Megaselia</taxon>
    </lineage>
</organism>
<dbReference type="AlphaFoldDB" id="T1GR64"/>
<sequence>MSSGSIGSDVSVWSYNSRFKSIQNYIQSIQNYIHINNPEKIATNLTFLFYKKTKNDLPSTTLIPTWGLLNSMYPSKLLGIICSAIIQSIGFGISGQMLLVYKT</sequence>
<reference evidence="2" key="2">
    <citation type="submission" date="2015-06" db="UniProtKB">
        <authorList>
            <consortium name="EnsemblMetazoa"/>
        </authorList>
    </citation>
    <scope>IDENTIFICATION</scope>
</reference>
<reference evidence="3" key="1">
    <citation type="submission" date="2013-02" db="EMBL/GenBank/DDBJ databases">
        <authorList>
            <person name="Hughes D."/>
        </authorList>
    </citation>
    <scope>NUCLEOTIDE SEQUENCE</scope>
    <source>
        <strain>Durham</strain>
        <strain evidence="3">NC isolate 2 -- Noor lab</strain>
    </source>
</reference>
<dbReference type="HOGENOM" id="CLU_2266818_0_0_1"/>
<proteinExistence type="predicted"/>